<dbReference type="GO" id="GO:0005737">
    <property type="term" value="C:cytoplasm"/>
    <property type="evidence" value="ECO:0007669"/>
    <property type="project" value="TreeGrafter"/>
</dbReference>
<feature type="domain" description="IMP dehydrogenase/GMP reductase" evidence="2">
    <location>
        <begin position="1"/>
        <end position="61"/>
    </location>
</feature>
<dbReference type="PANTHER" id="PTHR11911:SF111">
    <property type="entry name" value="INOSINE-5'-MONOPHOSPHATE DEHYDROGENASE"/>
    <property type="match status" value="1"/>
</dbReference>
<dbReference type="Pfam" id="PF00478">
    <property type="entry name" value="IMPDH"/>
    <property type="match status" value="1"/>
</dbReference>
<dbReference type="STRING" id="3818.A0A444YLZ7"/>
<dbReference type="InterPro" id="IPR005990">
    <property type="entry name" value="IMP_DH"/>
</dbReference>
<protein>
    <recommendedName>
        <fullName evidence="2">IMP dehydrogenase/GMP reductase domain-containing protein</fullName>
    </recommendedName>
</protein>
<evidence type="ECO:0000313" key="4">
    <source>
        <dbReference type="Proteomes" id="UP000289738"/>
    </source>
</evidence>
<comment type="caution">
    <text evidence="3">The sequence shown here is derived from an EMBL/GenBank/DDBJ whole genome shotgun (WGS) entry which is preliminary data.</text>
</comment>
<proteinExistence type="inferred from homology"/>
<reference evidence="3 4" key="1">
    <citation type="submission" date="2019-01" db="EMBL/GenBank/DDBJ databases">
        <title>Sequencing of cultivated peanut Arachis hypogaea provides insights into genome evolution and oil improvement.</title>
        <authorList>
            <person name="Chen X."/>
        </authorList>
    </citation>
    <scope>NUCLEOTIDE SEQUENCE [LARGE SCALE GENOMIC DNA]</scope>
    <source>
        <strain evidence="4">cv. Fuhuasheng</strain>
        <tissue evidence="3">Leaves</tissue>
    </source>
</reference>
<dbReference type="EMBL" id="SDMP01000016">
    <property type="protein sequence ID" value="RYR02944.1"/>
    <property type="molecule type" value="Genomic_DNA"/>
</dbReference>
<accession>A0A444YLZ7</accession>
<comment type="similarity">
    <text evidence="1">Belongs to the IMPDH/GMPR family.</text>
</comment>
<dbReference type="InterPro" id="IPR013785">
    <property type="entry name" value="Aldolase_TIM"/>
</dbReference>
<gene>
    <name evidence="3" type="ORF">Ahy_B06g081769</name>
</gene>
<dbReference type="Gene3D" id="3.20.20.70">
    <property type="entry name" value="Aldolase class I"/>
    <property type="match status" value="1"/>
</dbReference>
<keyword evidence="4" id="KW-1185">Reference proteome</keyword>
<dbReference type="Proteomes" id="UP000289738">
    <property type="component" value="Chromosome B06"/>
</dbReference>
<dbReference type="AlphaFoldDB" id="A0A444YLZ7"/>
<sequence length="118" mass="12685">MDTVPESAMAAAMASLGAIAIIHSSISPATQAAVIHSVKSRRVPILSHSVFLPPSAYIDSPDDFADSPFILVMESGNSKSKLLGYVSKEYYMNQSYKSLKVRDYMAPSTPLRCPGAMT</sequence>
<dbReference type="GO" id="GO:0003938">
    <property type="term" value="F:IMP dehydrogenase activity"/>
    <property type="evidence" value="ECO:0007669"/>
    <property type="project" value="InterPro"/>
</dbReference>
<dbReference type="InterPro" id="IPR001093">
    <property type="entry name" value="IMP_DH_GMPRt"/>
</dbReference>
<dbReference type="SUPFAM" id="SSF51412">
    <property type="entry name" value="Inosine monophosphate dehydrogenase (IMPDH)"/>
    <property type="match status" value="1"/>
</dbReference>
<dbReference type="GO" id="GO:0006183">
    <property type="term" value="P:GTP biosynthetic process"/>
    <property type="evidence" value="ECO:0007669"/>
    <property type="project" value="TreeGrafter"/>
</dbReference>
<evidence type="ECO:0000256" key="1">
    <source>
        <dbReference type="ARBA" id="ARBA00005502"/>
    </source>
</evidence>
<organism evidence="3 4">
    <name type="scientific">Arachis hypogaea</name>
    <name type="common">Peanut</name>
    <dbReference type="NCBI Taxonomy" id="3818"/>
    <lineage>
        <taxon>Eukaryota</taxon>
        <taxon>Viridiplantae</taxon>
        <taxon>Streptophyta</taxon>
        <taxon>Embryophyta</taxon>
        <taxon>Tracheophyta</taxon>
        <taxon>Spermatophyta</taxon>
        <taxon>Magnoliopsida</taxon>
        <taxon>eudicotyledons</taxon>
        <taxon>Gunneridae</taxon>
        <taxon>Pentapetalae</taxon>
        <taxon>rosids</taxon>
        <taxon>fabids</taxon>
        <taxon>Fabales</taxon>
        <taxon>Fabaceae</taxon>
        <taxon>Papilionoideae</taxon>
        <taxon>50 kb inversion clade</taxon>
        <taxon>dalbergioids sensu lato</taxon>
        <taxon>Dalbergieae</taxon>
        <taxon>Pterocarpus clade</taxon>
        <taxon>Arachis</taxon>
    </lineage>
</organism>
<dbReference type="PANTHER" id="PTHR11911">
    <property type="entry name" value="INOSINE-5-MONOPHOSPHATE DEHYDROGENASE RELATED"/>
    <property type="match status" value="1"/>
</dbReference>
<name>A0A444YLZ7_ARAHY</name>
<evidence type="ECO:0000313" key="3">
    <source>
        <dbReference type="EMBL" id="RYR02944.1"/>
    </source>
</evidence>
<evidence type="ECO:0000259" key="2">
    <source>
        <dbReference type="Pfam" id="PF00478"/>
    </source>
</evidence>